<dbReference type="ESTHER" id="9euca-f5a5q7">
    <property type="family name" value="Carb_B_Arthropoda"/>
</dbReference>
<keyword evidence="2" id="KW-0719">Serine esterase</keyword>
<name>F5A5Q7_PANJP</name>
<dbReference type="PROSITE" id="PS00122">
    <property type="entry name" value="CARBOXYLESTERASE_B_1"/>
    <property type="match status" value="1"/>
</dbReference>
<feature type="domain" description="Carboxylesterase type B" evidence="6">
    <location>
        <begin position="24"/>
        <end position="543"/>
    </location>
</feature>
<organism evidence="7">
    <name type="scientific">Pandalus japonicus</name>
    <name type="common">Morotoge shrimp</name>
    <name type="synonym">Pandalopsis dispar var. japonica</name>
    <dbReference type="NCBI Taxonomy" id="666362"/>
    <lineage>
        <taxon>Eukaryota</taxon>
        <taxon>Metazoa</taxon>
        <taxon>Ecdysozoa</taxon>
        <taxon>Arthropoda</taxon>
        <taxon>Crustacea</taxon>
        <taxon>Multicrustacea</taxon>
        <taxon>Malacostraca</taxon>
        <taxon>Eumalacostraca</taxon>
        <taxon>Eucarida</taxon>
        <taxon>Decapoda</taxon>
        <taxon>Pleocyemata</taxon>
        <taxon>Caridea</taxon>
        <taxon>Pandaloidea</taxon>
        <taxon>Pandalidae</taxon>
        <taxon>Pandalus</taxon>
    </lineage>
</organism>
<comment type="similarity">
    <text evidence="1 5">Belongs to the type-B carboxylesterase/lipase family.</text>
</comment>
<dbReference type="AlphaFoldDB" id="F5A5Q7"/>
<dbReference type="InterPro" id="IPR029058">
    <property type="entry name" value="AB_hydrolase_fold"/>
</dbReference>
<dbReference type="InterPro" id="IPR050309">
    <property type="entry name" value="Type-B_Carboxylest/Lipase"/>
</dbReference>
<dbReference type="GO" id="GO:0052689">
    <property type="term" value="F:carboxylic ester hydrolase activity"/>
    <property type="evidence" value="ECO:0007669"/>
    <property type="project" value="UniProtKB-KW"/>
</dbReference>
<protein>
    <recommendedName>
        <fullName evidence="5">Carboxylic ester hydrolase</fullName>
        <ecNumber evidence="5">3.1.1.-</ecNumber>
    </recommendedName>
</protein>
<dbReference type="Gene3D" id="3.40.50.1820">
    <property type="entry name" value="alpha/beta hydrolase"/>
    <property type="match status" value="1"/>
</dbReference>
<reference evidence="7" key="1">
    <citation type="journal article" date="2011" name="Comp. Biochem. Physiol. B, Biochem. Mol. Biol.">
        <title>Two juvenile hormone esterase-like carboxylesterase cDNAs from a Pandalus shrimp (Pandalopsis japonica): Cloning, tissue expression, and effects of eyestalk ablation.</title>
        <authorList>
            <person name="Lee S.O."/>
            <person name="Jeon J.M."/>
            <person name="Oh C.W."/>
            <person name="Kim Y.M."/>
            <person name="Kang C.K."/>
            <person name="Lee D.S."/>
            <person name="Mykles D.L."/>
            <person name="Kim H.W."/>
        </authorList>
    </citation>
    <scope>NUCLEOTIDE SEQUENCE</scope>
</reference>
<dbReference type="InterPro" id="IPR019819">
    <property type="entry name" value="Carboxylesterase_B_CS"/>
</dbReference>
<feature type="signal peptide" evidence="5">
    <location>
        <begin position="1"/>
        <end position="19"/>
    </location>
</feature>
<dbReference type="EC" id="3.1.1.-" evidence="5"/>
<evidence type="ECO:0000256" key="4">
    <source>
        <dbReference type="ARBA" id="ARBA00023180"/>
    </source>
</evidence>
<accession>F5A5Q7</accession>
<evidence type="ECO:0000256" key="3">
    <source>
        <dbReference type="ARBA" id="ARBA00022801"/>
    </source>
</evidence>
<gene>
    <name evidence="7" type="primary">CXE2</name>
</gene>
<feature type="chain" id="PRO_5005129620" description="Carboxylic ester hydrolase" evidence="5">
    <location>
        <begin position="20"/>
        <end position="581"/>
    </location>
</feature>
<dbReference type="InterPro" id="IPR019826">
    <property type="entry name" value="Carboxylesterase_B_AS"/>
</dbReference>
<keyword evidence="3 5" id="KW-0378">Hydrolase</keyword>
<dbReference type="InterPro" id="IPR002018">
    <property type="entry name" value="CarbesteraseB"/>
</dbReference>
<evidence type="ECO:0000313" key="7">
    <source>
        <dbReference type="EMBL" id="ADZ96218.1"/>
    </source>
</evidence>
<dbReference type="PROSITE" id="PS00941">
    <property type="entry name" value="CARBOXYLESTERASE_B_2"/>
    <property type="match status" value="1"/>
</dbReference>
<dbReference type="PANTHER" id="PTHR11559">
    <property type="entry name" value="CARBOXYLESTERASE"/>
    <property type="match status" value="1"/>
</dbReference>
<keyword evidence="4" id="KW-0325">Glycoprotein</keyword>
<proteinExistence type="evidence at transcript level"/>
<dbReference type="SUPFAM" id="SSF53474">
    <property type="entry name" value="alpha/beta-Hydrolases"/>
    <property type="match status" value="1"/>
</dbReference>
<evidence type="ECO:0000256" key="1">
    <source>
        <dbReference type="ARBA" id="ARBA00005964"/>
    </source>
</evidence>
<evidence type="ECO:0000256" key="2">
    <source>
        <dbReference type="ARBA" id="ARBA00022487"/>
    </source>
</evidence>
<dbReference type="EMBL" id="HQ406777">
    <property type="protein sequence ID" value="ADZ96218.1"/>
    <property type="molecule type" value="mRNA"/>
</dbReference>
<sequence>MKLLFLHAIAFGFQLIVCAGELEAPVISTEEGNVAGVVEEASNGKPFHSYYGIPYATPPVGELRFKDPVPANKWKGVRDGSSMPSPCPEVPYGAAVMGIKLTAKELPGKEDCLYLNVFKPKAAQPSEGDFPVMVYIHGGGYFAGGAEEYLPHVLMSKDIILVVIQYRLGFLGFLSTEDSVMPGNYGLKDQTLALQWVQKNIQNFGGDPKRVTIFGESAGSASVHYHMLSPKTKGLFSGAIMQSGSAFASWASSKEHKKTAKKVGSLVGCNLEEGSQPSQVMHCDRARSMAPELSSVILPSCSPESNETLPDDQLEYAVRRYNRGQTMIGVTANEGAALTQPLYGVRRNLMSELEKGYPVLGPLSIENSLNDNDSLRLANHIYNYYLGGVNLDIEHAEDMTKMISDVHFNLGFDLVSQLHSRATGESTFRYELGHRGQMSFGDFTTVDVGRHWVPHVDDLYYLFRGGPMLTPVEQPPERPTDLEAPEDLAVRNFMVTLWTNFAAHGHPTPDKSLGFVWEATNPDNLRHLALTPNPSMKGDARKEVRRFLLSLPTETNLILNPNLITENTFRTGSKRRNQDEL</sequence>
<evidence type="ECO:0000256" key="5">
    <source>
        <dbReference type="RuleBase" id="RU361235"/>
    </source>
</evidence>
<evidence type="ECO:0000259" key="6">
    <source>
        <dbReference type="Pfam" id="PF00135"/>
    </source>
</evidence>
<dbReference type="Pfam" id="PF00135">
    <property type="entry name" value="COesterase"/>
    <property type="match status" value="1"/>
</dbReference>
<keyword evidence="5" id="KW-0732">Signal</keyword>